<dbReference type="SUPFAM" id="SSF46785">
    <property type="entry name" value="Winged helix' DNA-binding domain"/>
    <property type="match status" value="1"/>
</dbReference>
<evidence type="ECO:0000313" key="7">
    <source>
        <dbReference type="Proteomes" id="UP001327459"/>
    </source>
</evidence>
<evidence type="ECO:0000256" key="3">
    <source>
        <dbReference type="ARBA" id="ARBA00023125"/>
    </source>
</evidence>
<gene>
    <name evidence="6" type="ORF">SR882_01980</name>
</gene>
<dbReference type="InterPro" id="IPR036390">
    <property type="entry name" value="WH_DNA-bd_sf"/>
</dbReference>
<keyword evidence="4" id="KW-0804">Transcription</keyword>
<sequence>MSPIELFSVLSHPTRLRLALLMAEQGTLCVCELQHAVDEDQPRVSRHLANLRQAGVIEGERRAQWVDYRLSPDLPGWAHTILDEALAGMQDDPAFVEDRRRLTAMGERPGAACPA</sequence>
<dbReference type="InterPro" id="IPR001845">
    <property type="entry name" value="HTH_ArsR_DNA-bd_dom"/>
</dbReference>
<keyword evidence="2" id="KW-0805">Transcription regulation</keyword>
<dbReference type="InterPro" id="IPR051081">
    <property type="entry name" value="HTH_MetalResp_TranReg"/>
</dbReference>
<dbReference type="Proteomes" id="UP001327459">
    <property type="component" value="Chromosome"/>
</dbReference>
<dbReference type="NCBIfam" id="NF033788">
    <property type="entry name" value="HTH_metalloreg"/>
    <property type="match status" value="1"/>
</dbReference>
<dbReference type="PROSITE" id="PS50987">
    <property type="entry name" value="HTH_ARSR_2"/>
    <property type="match status" value="1"/>
</dbReference>
<dbReference type="NCBIfam" id="NF007528">
    <property type="entry name" value="PRK10141.1"/>
    <property type="match status" value="1"/>
</dbReference>
<organism evidence="6 7">
    <name type="scientific">Guyparkeria halophila</name>
    <dbReference type="NCBI Taxonomy" id="47960"/>
    <lineage>
        <taxon>Bacteria</taxon>
        <taxon>Pseudomonadati</taxon>
        <taxon>Pseudomonadota</taxon>
        <taxon>Gammaproteobacteria</taxon>
        <taxon>Chromatiales</taxon>
        <taxon>Thioalkalibacteraceae</taxon>
        <taxon>Guyparkeria</taxon>
    </lineage>
</organism>
<evidence type="ECO:0000256" key="1">
    <source>
        <dbReference type="ARBA" id="ARBA00022849"/>
    </source>
</evidence>
<dbReference type="Pfam" id="PF01022">
    <property type="entry name" value="HTH_5"/>
    <property type="match status" value="1"/>
</dbReference>
<reference evidence="6 7" key="1">
    <citation type="submission" date="2023-11" db="EMBL/GenBank/DDBJ databases">
        <title>MicrobeMod: A computational toolkit for identifying prokaryotic methylation and restriction-modification with nanopore sequencing.</title>
        <authorList>
            <person name="Crits-Christoph A."/>
            <person name="Kang S.C."/>
            <person name="Lee H."/>
            <person name="Ostrov N."/>
        </authorList>
    </citation>
    <scope>NUCLEOTIDE SEQUENCE [LARGE SCALE GENOMIC DNA]</scope>
    <source>
        <strain evidence="6 7">ATCC 49870</strain>
    </source>
</reference>
<dbReference type="Gene3D" id="1.10.10.10">
    <property type="entry name" value="Winged helix-like DNA-binding domain superfamily/Winged helix DNA-binding domain"/>
    <property type="match status" value="1"/>
</dbReference>
<dbReference type="RefSeq" id="WP_322521682.1">
    <property type="nucleotide sequence ID" value="NZ_CP140153.1"/>
</dbReference>
<evidence type="ECO:0000256" key="2">
    <source>
        <dbReference type="ARBA" id="ARBA00023015"/>
    </source>
</evidence>
<evidence type="ECO:0000256" key="4">
    <source>
        <dbReference type="ARBA" id="ARBA00023163"/>
    </source>
</evidence>
<proteinExistence type="predicted"/>
<keyword evidence="3" id="KW-0238">DNA-binding</keyword>
<accession>A0ABZ0YWZ4</accession>
<dbReference type="CDD" id="cd00090">
    <property type="entry name" value="HTH_ARSR"/>
    <property type="match status" value="1"/>
</dbReference>
<dbReference type="EMBL" id="CP140153">
    <property type="protein sequence ID" value="WQH16693.1"/>
    <property type="molecule type" value="Genomic_DNA"/>
</dbReference>
<keyword evidence="1" id="KW-0059">Arsenical resistance</keyword>
<evidence type="ECO:0000313" key="6">
    <source>
        <dbReference type="EMBL" id="WQH16693.1"/>
    </source>
</evidence>
<dbReference type="PANTHER" id="PTHR33154">
    <property type="entry name" value="TRANSCRIPTIONAL REGULATOR, ARSR FAMILY"/>
    <property type="match status" value="1"/>
</dbReference>
<dbReference type="InterPro" id="IPR036388">
    <property type="entry name" value="WH-like_DNA-bd_sf"/>
</dbReference>
<name>A0ABZ0YWZ4_9GAMM</name>
<dbReference type="InterPro" id="IPR011991">
    <property type="entry name" value="ArsR-like_HTH"/>
</dbReference>
<feature type="domain" description="HTH arsR-type" evidence="5">
    <location>
        <begin position="1"/>
        <end position="93"/>
    </location>
</feature>
<evidence type="ECO:0000259" key="5">
    <source>
        <dbReference type="PROSITE" id="PS50987"/>
    </source>
</evidence>
<dbReference type="SMART" id="SM00418">
    <property type="entry name" value="HTH_ARSR"/>
    <property type="match status" value="1"/>
</dbReference>
<keyword evidence="7" id="KW-1185">Reference proteome</keyword>
<protein>
    <submittedName>
        <fullName evidence="6">Metalloregulator ArsR/SmtB family transcription factor</fullName>
    </submittedName>
</protein>
<dbReference type="PRINTS" id="PR00778">
    <property type="entry name" value="HTHARSR"/>
</dbReference>
<dbReference type="PANTHER" id="PTHR33154:SF18">
    <property type="entry name" value="ARSENICAL RESISTANCE OPERON REPRESSOR"/>
    <property type="match status" value="1"/>
</dbReference>